<evidence type="ECO:0000256" key="4">
    <source>
        <dbReference type="ARBA" id="ARBA00023136"/>
    </source>
</evidence>
<evidence type="ECO:0000256" key="5">
    <source>
        <dbReference type="SAM" id="Phobius"/>
    </source>
</evidence>
<dbReference type="EMBL" id="CP036290">
    <property type="protein sequence ID" value="QDU86379.1"/>
    <property type="molecule type" value="Genomic_DNA"/>
</dbReference>
<feature type="transmembrane region" description="Helical" evidence="5">
    <location>
        <begin position="86"/>
        <end position="105"/>
    </location>
</feature>
<evidence type="ECO:0000313" key="6">
    <source>
        <dbReference type="EMBL" id="QDU86379.1"/>
    </source>
</evidence>
<reference evidence="6 7" key="1">
    <citation type="submission" date="2019-02" db="EMBL/GenBank/DDBJ databases">
        <title>Deep-cultivation of Planctomycetes and their phenomic and genomic characterization uncovers novel biology.</title>
        <authorList>
            <person name="Wiegand S."/>
            <person name="Jogler M."/>
            <person name="Boedeker C."/>
            <person name="Pinto D."/>
            <person name="Vollmers J."/>
            <person name="Rivas-Marin E."/>
            <person name="Kohn T."/>
            <person name="Peeters S.H."/>
            <person name="Heuer A."/>
            <person name="Rast P."/>
            <person name="Oberbeckmann S."/>
            <person name="Bunk B."/>
            <person name="Jeske O."/>
            <person name="Meyerdierks A."/>
            <person name="Storesund J.E."/>
            <person name="Kallscheuer N."/>
            <person name="Luecker S."/>
            <person name="Lage O.M."/>
            <person name="Pohl T."/>
            <person name="Merkel B.J."/>
            <person name="Hornburger P."/>
            <person name="Mueller R.-W."/>
            <person name="Bruemmer F."/>
            <person name="Labrenz M."/>
            <person name="Spormann A.M."/>
            <person name="Op den Camp H."/>
            <person name="Overmann J."/>
            <person name="Amann R."/>
            <person name="Jetten M.S.M."/>
            <person name="Mascher T."/>
            <person name="Medema M.H."/>
            <person name="Devos D.P."/>
            <person name="Kaster A.-K."/>
            <person name="Ovreas L."/>
            <person name="Rohde M."/>
            <person name="Galperin M.Y."/>
            <person name="Jogler C."/>
        </authorList>
    </citation>
    <scope>NUCLEOTIDE SEQUENCE [LARGE SCALE GENOMIC DNA]</scope>
    <source>
        <strain evidence="6 7">Pla163</strain>
    </source>
</reference>
<feature type="transmembrane region" description="Helical" evidence="5">
    <location>
        <begin position="58"/>
        <end position="80"/>
    </location>
</feature>
<dbReference type="Proteomes" id="UP000319342">
    <property type="component" value="Chromosome"/>
</dbReference>
<keyword evidence="4 5" id="KW-0472">Membrane</keyword>
<feature type="transmembrane region" description="Helical" evidence="5">
    <location>
        <begin position="20"/>
        <end position="42"/>
    </location>
</feature>
<keyword evidence="2 5" id="KW-0812">Transmembrane</keyword>
<organism evidence="6 7">
    <name type="scientific">Rohdeia mirabilis</name>
    <dbReference type="NCBI Taxonomy" id="2528008"/>
    <lineage>
        <taxon>Bacteria</taxon>
        <taxon>Pseudomonadati</taxon>
        <taxon>Planctomycetota</taxon>
        <taxon>Planctomycetia</taxon>
        <taxon>Planctomycetia incertae sedis</taxon>
        <taxon>Rohdeia</taxon>
    </lineage>
</organism>
<dbReference type="AlphaFoldDB" id="A0A518D4I7"/>
<gene>
    <name evidence="6" type="ORF">Pla163_35300</name>
</gene>
<dbReference type="Pfam" id="PF09685">
    <property type="entry name" value="MamF_MmsF"/>
    <property type="match status" value="1"/>
</dbReference>
<evidence type="ECO:0000256" key="1">
    <source>
        <dbReference type="ARBA" id="ARBA00004141"/>
    </source>
</evidence>
<keyword evidence="3 5" id="KW-1133">Transmembrane helix</keyword>
<keyword evidence="7" id="KW-1185">Reference proteome</keyword>
<dbReference type="InterPro" id="IPR019109">
    <property type="entry name" value="MamF_MmsF"/>
</dbReference>
<evidence type="ECO:0000313" key="7">
    <source>
        <dbReference type="Proteomes" id="UP000319342"/>
    </source>
</evidence>
<evidence type="ECO:0000256" key="2">
    <source>
        <dbReference type="ARBA" id="ARBA00022692"/>
    </source>
</evidence>
<dbReference type="OrthoDB" id="9808930at2"/>
<evidence type="ECO:0008006" key="8">
    <source>
        <dbReference type="Google" id="ProtNLM"/>
    </source>
</evidence>
<accession>A0A518D4I7</accession>
<dbReference type="RefSeq" id="WP_145191489.1">
    <property type="nucleotide sequence ID" value="NZ_CP036290.1"/>
</dbReference>
<proteinExistence type="predicted"/>
<evidence type="ECO:0000256" key="3">
    <source>
        <dbReference type="ARBA" id="ARBA00022989"/>
    </source>
</evidence>
<sequence>MNTDPTTPDADERQMAMFAHLSMLSFFLTGIGLLAGPIVVWLMKKDESAFVDENGKEAINFAISIVIWNIAAFVMFFTVILIPVSFVIWIGSSLFLLVMSIVAGLKANEGTIFRYPLTFRLLR</sequence>
<protein>
    <recommendedName>
        <fullName evidence="8">Chloroplast import component protein (Tic20)</fullName>
    </recommendedName>
</protein>
<comment type="subcellular location">
    <subcellularLocation>
        <location evidence="1">Membrane</location>
        <topology evidence="1">Multi-pass membrane protein</topology>
    </subcellularLocation>
</comment>
<name>A0A518D4I7_9BACT</name>